<evidence type="ECO:0000313" key="2">
    <source>
        <dbReference type="Proteomes" id="UP000053237"/>
    </source>
</evidence>
<name>A0A024GAZ8_9STRA</name>
<dbReference type="AlphaFoldDB" id="A0A024GAZ8"/>
<comment type="caution">
    <text evidence="1">The sequence shown here is derived from an EMBL/GenBank/DDBJ whole genome shotgun (WGS) entry which is preliminary data.</text>
</comment>
<dbReference type="OrthoDB" id="2124056at2759"/>
<reference evidence="1 2" key="1">
    <citation type="submission" date="2012-05" db="EMBL/GenBank/DDBJ databases">
        <title>Recombination and specialization in a pathogen metapopulation.</title>
        <authorList>
            <person name="Gardiner A."/>
            <person name="Kemen E."/>
            <person name="Schultz-Larsen T."/>
            <person name="MacLean D."/>
            <person name="Van Oosterhout C."/>
            <person name="Jones J.D.G."/>
        </authorList>
    </citation>
    <scope>NUCLEOTIDE SEQUENCE [LARGE SCALE GENOMIC DNA]</scope>
    <source>
        <strain evidence="1 2">Ac Nc2</strain>
    </source>
</reference>
<proteinExistence type="predicted"/>
<organism evidence="1 2">
    <name type="scientific">Albugo candida</name>
    <dbReference type="NCBI Taxonomy" id="65357"/>
    <lineage>
        <taxon>Eukaryota</taxon>
        <taxon>Sar</taxon>
        <taxon>Stramenopiles</taxon>
        <taxon>Oomycota</taxon>
        <taxon>Peronosporomycetes</taxon>
        <taxon>Albuginales</taxon>
        <taxon>Albuginaceae</taxon>
        <taxon>Albugo</taxon>
    </lineage>
</organism>
<dbReference type="Gene3D" id="3.90.320.10">
    <property type="match status" value="1"/>
</dbReference>
<dbReference type="InterPro" id="IPR011335">
    <property type="entry name" value="Restrct_endonuc-II-like"/>
</dbReference>
<sequence length="287" mass="33472">MRRGNSILIFASEVPVITGKNPFRTIEDTFFHVWKRTNPSQIEQLQQSHQLEKWQTKEEKVFTKIDQLGMTKSVTALISEASKAATVPEVAKVSAKIPAVIPKHVPSIARQEIERTIVSEMHKEFGTRQESVAIEHFEQDRGVQVKDRNLAFHRKQLSTIEQYKIYLGGRIDGRNDGKVVEVKNRLRKFVSPIPIYDIIQLQTYLYILSSKEGELVEYMKQDRAKSRQTQIDWDPAMWSNDIEPYLLRFSNALTQFMKSKDCQVRFLESICPLEQRDLIKTYWTRNV</sequence>
<dbReference type="SUPFAM" id="SSF52980">
    <property type="entry name" value="Restriction endonuclease-like"/>
    <property type="match status" value="1"/>
</dbReference>
<dbReference type="InterPro" id="IPR011604">
    <property type="entry name" value="PDDEXK-like_dom_sf"/>
</dbReference>
<keyword evidence="2" id="KW-1185">Reference proteome</keyword>
<dbReference type="EMBL" id="CAIX01000060">
    <property type="protein sequence ID" value="CCI44041.1"/>
    <property type="molecule type" value="Genomic_DNA"/>
</dbReference>
<dbReference type="InParanoid" id="A0A024GAZ8"/>
<dbReference type="STRING" id="65357.A0A024GAZ8"/>
<protein>
    <submittedName>
        <fullName evidence="1">Uncharacterized protein</fullName>
    </submittedName>
</protein>
<gene>
    <name evidence="1" type="ORF">BN9_048250</name>
</gene>
<accession>A0A024GAZ8</accession>
<evidence type="ECO:0000313" key="1">
    <source>
        <dbReference type="EMBL" id="CCI44041.1"/>
    </source>
</evidence>
<dbReference type="Proteomes" id="UP000053237">
    <property type="component" value="Unassembled WGS sequence"/>
</dbReference>
<dbReference type="GO" id="GO:0006281">
    <property type="term" value="P:DNA repair"/>
    <property type="evidence" value="ECO:0007669"/>
    <property type="project" value="UniProtKB-ARBA"/>
</dbReference>